<dbReference type="PANTHER" id="PTHR11080:SF2">
    <property type="entry name" value="LD05707P"/>
    <property type="match status" value="1"/>
</dbReference>
<evidence type="ECO:0000256" key="5">
    <source>
        <dbReference type="ARBA" id="ARBA00037900"/>
    </source>
</evidence>
<dbReference type="STRING" id="984486.A0A1E3QN67"/>
<keyword evidence="3" id="KW-0479">Metal-binding</keyword>
<evidence type="ECO:0000256" key="2">
    <source>
        <dbReference type="ARBA" id="ARBA00022642"/>
    </source>
</evidence>
<name>A0A1E3QN67_9ASCO</name>
<dbReference type="Gene3D" id="3.40.50.850">
    <property type="entry name" value="Isochorismatase-like"/>
    <property type="match status" value="1"/>
</dbReference>
<dbReference type="GO" id="GO:0005777">
    <property type="term" value="C:peroxisome"/>
    <property type="evidence" value="ECO:0007669"/>
    <property type="project" value="EnsemblFungi"/>
</dbReference>
<dbReference type="SUPFAM" id="SSF52499">
    <property type="entry name" value="Isochorismatase-like hydrolases"/>
    <property type="match status" value="1"/>
</dbReference>
<dbReference type="GO" id="GO:0005634">
    <property type="term" value="C:nucleus"/>
    <property type="evidence" value="ECO:0007669"/>
    <property type="project" value="EnsemblFungi"/>
</dbReference>
<organism evidence="9 10">
    <name type="scientific">Babjeviella inositovora NRRL Y-12698</name>
    <dbReference type="NCBI Taxonomy" id="984486"/>
    <lineage>
        <taxon>Eukaryota</taxon>
        <taxon>Fungi</taxon>
        <taxon>Dikarya</taxon>
        <taxon>Ascomycota</taxon>
        <taxon>Saccharomycotina</taxon>
        <taxon>Pichiomycetes</taxon>
        <taxon>Serinales incertae sedis</taxon>
        <taxon>Babjeviella</taxon>
    </lineage>
</organism>
<evidence type="ECO:0000256" key="4">
    <source>
        <dbReference type="ARBA" id="ARBA00022801"/>
    </source>
</evidence>
<dbReference type="RefSeq" id="XP_018984451.1">
    <property type="nucleotide sequence ID" value="XM_019127203.1"/>
</dbReference>
<dbReference type="GO" id="GO:0046872">
    <property type="term" value="F:metal ion binding"/>
    <property type="evidence" value="ECO:0007669"/>
    <property type="project" value="UniProtKB-KW"/>
</dbReference>
<feature type="domain" description="Isochorismatase-like" evidence="8">
    <location>
        <begin position="6"/>
        <end position="204"/>
    </location>
</feature>
<dbReference type="GO" id="GO:0019358">
    <property type="term" value="P:nicotinate nucleotide salvage"/>
    <property type="evidence" value="ECO:0007669"/>
    <property type="project" value="EnsemblFungi"/>
</dbReference>
<dbReference type="InterPro" id="IPR036380">
    <property type="entry name" value="Isochorismatase-like_sf"/>
</dbReference>
<evidence type="ECO:0000313" key="10">
    <source>
        <dbReference type="Proteomes" id="UP000094336"/>
    </source>
</evidence>
<dbReference type="GO" id="GO:0008936">
    <property type="term" value="F:nicotinamidase activity"/>
    <property type="evidence" value="ECO:0007669"/>
    <property type="project" value="UniProtKB-EC"/>
</dbReference>
<dbReference type="OrthoDB" id="3341310at2759"/>
<dbReference type="GO" id="GO:1904524">
    <property type="term" value="P:negative regulation of DNA amplification"/>
    <property type="evidence" value="ECO:0007669"/>
    <property type="project" value="EnsemblFungi"/>
</dbReference>
<evidence type="ECO:0000256" key="3">
    <source>
        <dbReference type="ARBA" id="ARBA00022723"/>
    </source>
</evidence>
<comment type="similarity">
    <text evidence="1">Belongs to the isochorismatase family.</text>
</comment>
<evidence type="ECO:0000259" key="8">
    <source>
        <dbReference type="Pfam" id="PF00857"/>
    </source>
</evidence>
<dbReference type="EMBL" id="KV454433">
    <property type="protein sequence ID" value="ODQ79123.1"/>
    <property type="molecule type" value="Genomic_DNA"/>
</dbReference>
<comment type="pathway">
    <text evidence="5">Cofactor biosynthesis; nicotinate biosynthesis; nicotinate from nicotinamide: step 1/1.</text>
</comment>
<dbReference type="PANTHER" id="PTHR11080">
    <property type="entry name" value="PYRAZINAMIDASE/NICOTINAMIDASE"/>
    <property type="match status" value="1"/>
</dbReference>
<evidence type="ECO:0000313" key="9">
    <source>
        <dbReference type="EMBL" id="ODQ79123.1"/>
    </source>
</evidence>
<evidence type="ECO:0000256" key="1">
    <source>
        <dbReference type="ARBA" id="ARBA00006336"/>
    </source>
</evidence>
<keyword evidence="2" id="KW-0662">Pyridine nucleotide biosynthesis</keyword>
<dbReference type="GO" id="GO:0031509">
    <property type="term" value="P:subtelomeric heterochromatin formation"/>
    <property type="evidence" value="ECO:0007669"/>
    <property type="project" value="EnsemblFungi"/>
</dbReference>
<dbReference type="InterPro" id="IPR052347">
    <property type="entry name" value="Isochorismatase_Nicotinamidase"/>
</dbReference>
<dbReference type="GeneID" id="30145056"/>
<gene>
    <name evidence="9" type="ORF">BABINDRAFT_148176</name>
</gene>
<dbReference type="EC" id="3.5.1.19" evidence="6"/>
<dbReference type="Pfam" id="PF00857">
    <property type="entry name" value="Isochorismatase"/>
    <property type="match status" value="1"/>
</dbReference>
<dbReference type="GO" id="GO:0000183">
    <property type="term" value="P:rDNA heterochromatin formation"/>
    <property type="evidence" value="ECO:0007669"/>
    <property type="project" value="EnsemblFungi"/>
</dbReference>
<dbReference type="Proteomes" id="UP000094336">
    <property type="component" value="Unassembled WGS sequence"/>
</dbReference>
<dbReference type="InterPro" id="IPR000868">
    <property type="entry name" value="Isochorismatase-like_dom"/>
</dbReference>
<evidence type="ECO:0000256" key="7">
    <source>
        <dbReference type="ARBA" id="ARBA00043224"/>
    </source>
</evidence>
<accession>A0A1E3QN67</accession>
<dbReference type="GO" id="GO:0000781">
    <property type="term" value="C:chromosome, telomeric region"/>
    <property type="evidence" value="ECO:0007669"/>
    <property type="project" value="GOC"/>
</dbReference>
<dbReference type="AlphaFoldDB" id="A0A1E3QN67"/>
<sequence>MPFNPALLVIDLQYDFLPPDGSLAIQNGLDVLAPITSLLDPKHNWKTIITTQDWHPANHCSFATNHSDTKPFSVVKFTHPEDASKSMENMVWPVHCVQNTHGAEIHPEFLAELEKQGWNERVPVTNIRKGYLQDREYYSCFTDCWQLHHTELHAWLAKHEITDVVVVGLAYDFCVLHSAIDSAALGYRTWVLTDCCRGVAPAENKKTEELYREKNVRLIKGIPDGRLLELVKESV</sequence>
<protein>
    <recommendedName>
        <fullName evidence="6">nicotinamidase</fullName>
        <ecNumber evidence="6">3.5.1.19</ecNumber>
    </recommendedName>
    <alternativeName>
        <fullName evidence="7">Nicotinamide deamidase</fullName>
    </alternativeName>
</protein>
<evidence type="ECO:0000256" key="6">
    <source>
        <dbReference type="ARBA" id="ARBA00039017"/>
    </source>
</evidence>
<reference evidence="10" key="1">
    <citation type="submission" date="2016-05" db="EMBL/GenBank/DDBJ databases">
        <title>Comparative genomics of biotechnologically important yeasts.</title>
        <authorList>
            <consortium name="DOE Joint Genome Institute"/>
            <person name="Riley R."/>
            <person name="Haridas S."/>
            <person name="Wolfe K.H."/>
            <person name="Lopes M.R."/>
            <person name="Hittinger C.T."/>
            <person name="Goker M."/>
            <person name="Salamov A."/>
            <person name="Wisecaver J."/>
            <person name="Long T.M."/>
            <person name="Aerts A.L."/>
            <person name="Barry K."/>
            <person name="Choi C."/>
            <person name="Clum A."/>
            <person name="Coughlan A.Y."/>
            <person name="Deshpande S."/>
            <person name="Douglass A.P."/>
            <person name="Hanson S.J."/>
            <person name="Klenk H.-P."/>
            <person name="Labutti K."/>
            <person name="Lapidus A."/>
            <person name="Lindquist E."/>
            <person name="Lipzen A."/>
            <person name="Meier-Kolthoff J.P."/>
            <person name="Ohm R.A."/>
            <person name="Otillar R.P."/>
            <person name="Pangilinan J."/>
            <person name="Peng Y."/>
            <person name="Rokas A."/>
            <person name="Rosa C.A."/>
            <person name="Scheuner C."/>
            <person name="Sibirny A.A."/>
            <person name="Slot J.C."/>
            <person name="Stielow J.B."/>
            <person name="Sun H."/>
            <person name="Kurtzman C.P."/>
            <person name="Blackwell M."/>
            <person name="Grigoriev I.V."/>
            <person name="Jeffries T.W."/>
        </authorList>
    </citation>
    <scope>NUCLEOTIDE SEQUENCE [LARGE SCALE GENOMIC DNA]</scope>
    <source>
        <strain evidence="10">NRRL Y-12698</strain>
    </source>
</reference>
<proteinExistence type="inferred from homology"/>
<keyword evidence="10" id="KW-1185">Reference proteome</keyword>
<keyword evidence="4" id="KW-0378">Hydrolase</keyword>